<dbReference type="InterPro" id="IPR004096">
    <property type="entry name" value="V4R"/>
</dbReference>
<sequence>MKASDFDLVRDLKFDLERGITTYGSDRMVILHADALGLLRYQIIEEIGFERAREIFLRFGFRAGFSDALEMKVAYDWDTDRDLLEMAPRLHTYQGICRAETTHVEIDIDDGRLHVKGHWYNSYEGSQHRMFYEESVEPVCWSQIGYAAGYGTGMMNAPVISVEKQCIGAGHEYCTMESRIADEWGEEADMYREAYGDLLDV</sequence>
<dbReference type="STRING" id="1227453.C444_21266"/>
<dbReference type="InterPro" id="IPR024096">
    <property type="entry name" value="NO_sig/Golgi_transp_ligand-bd"/>
</dbReference>
<dbReference type="AlphaFoldDB" id="M0L4U7"/>
<comment type="caution">
    <text evidence="2">The sequence shown here is derived from an EMBL/GenBank/DDBJ whole genome shotgun (WGS) entry which is preliminary data.</text>
</comment>
<dbReference type="InterPro" id="IPR010523">
    <property type="entry name" value="XylR_N"/>
</dbReference>
<gene>
    <name evidence="2" type="ORF">C444_21266</name>
</gene>
<evidence type="ECO:0000313" key="3">
    <source>
        <dbReference type="Proteomes" id="UP000011524"/>
    </source>
</evidence>
<dbReference type="OrthoDB" id="371687at2157"/>
<dbReference type="Proteomes" id="UP000011524">
    <property type="component" value="Unassembled WGS sequence"/>
</dbReference>
<protein>
    <submittedName>
        <fullName evidence="2">Phenol-degradative gene activator</fullName>
    </submittedName>
</protein>
<proteinExistence type="predicted"/>
<dbReference type="SUPFAM" id="SSF111126">
    <property type="entry name" value="Ligand-binding domain in the NO signalling and Golgi transport"/>
    <property type="match status" value="1"/>
</dbReference>
<organism evidence="2 3">
    <name type="scientific">Haloarcula japonica (strain ATCC 49778 / DSM 6131 / JCM 7785 / NBRC 101032 / NCIMB 13157 / TR-1)</name>
    <dbReference type="NCBI Taxonomy" id="1227453"/>
    <lineage>
        <taxon>Archaea</taxon>
        <taxon>Methanobacteriati</taxon>
        <taxon>Methanobacteriota</taxon>
        <taxon>Stenosarchaea group</taxon>
        <taxon>Halobacteria</taxon>
        <taxon>Halobacteriales</taxon>
        <taxon>Haloarculaceae</taxon>
        <taxon>Haloarcula</taxon>
    </lineage>
</organism>
<evidence type="ECO:0000259" key="1">
    <source>
        <dbReference type="SMART" id="SM00989"/>
    </source>
</evidence>
<dbReference type="Pfam" id="PF02830">
    <property type="entry name" value="V4R"/>
    <property type="match status" value="1"/>
</dbReference>
<name>M0L4U7_HALJT</name>
<keyword evidence="3" id="KW-1185">Reference proteome</keyword>
<feature type="domain" description="4-vinyl reductase 4VR" evidence="1">
    <location>
        <begin position="118"/>
        <end position="180"/>
    </location>
</feature>
<dbReference type="SMART" id="SM00989">
    <property type="entry name" value="V4R"/>
    <property type="match status" value="1"/>
</dbReference>
<dbReference type="RefSeq" id="WP_004595084.1">
    <property type="nucleotide sequence ID" value="NZ_AOLY01000048.1"/>
</dbReference>
<dbReference type="PATRIC" id="fig|1227453.3.peg.4177"/>
<reference evidence="2 3" key="1">
    <citation type="journal article" date="2014" name="PLoS Genet.">
        <title>Phylogenetically driven sequencing of extremely halophilic archaea reveals strategies for static and dynamic osmo-response.</title>
        <authorList>
            <person name="Becker E.A."/>
            <person name="Seitzer P.M."/>
            <person name="Tritt A."/>
            <person name="Larsen D."/>
            <person name="Krusor M."/>
            <person name="Yao A.I."/>
            <person name="Wu D."/>
            <person name="Madern D."/>
            <person name="Eisen J.A."/>
            <person name="Darling A.E."/>
            <person name="Facciotti M.T."/>
        </authorList>
    </citation>
    <scope>NUCLEOTIDE SEQUENCE [LARGE SCALE GENOMIC DNA]</scope>
    <source>
        <strain evidence="3">ATCC 49778 / DSM 6131 / JCM 7785 / NBRC 101032 / NCIMB 13157 / TR-1</strain>
    </source>
</reference>
<dbReference type="Gene3D" id="3.30.1380.20">
    <property type="entry name" value="Trafficking protein particle complex subunit 3"/>
    <property type="match status" value="1"/>
</dbReference>
<dbReference type="Pfam" id="PF06505">
    <property type="entry name" value="XylR_N"/>
    <property type="match status" value="1"/>
</dbReference>
<evidence type="ECO:0000313" key="2">
    <source>
        <dbReference type="EMBL" id="EMA26995.1"/>
    </source>
</evidence>
<dbReference type="EMBL" id="AOLY01000048">
    <property type="protein sequence ID" value="EMA26995.1"/>
    <property type="molecule type" value="Genomic_DNA"/>
</dbReference>
<accession>M0L4U7</accession>